<gene>
    <name evidence="3" type="ORF">ACFSNC_25615</name>
</gene>
<dbReference type="InterPro" id="IPR002514">
    <property type="entry name" value="Transposase_8"/>
</dbReference>
<dbReference type="Gene3D" id="3.30.420.10">
    <property type="entry name" value="Ribonuclease H-like superfamily/Ribonuclease H"/>
    <property type="match status" value="1"/>
</dbReference>
<protein>
    <submittedName>
        <fullName evidence="3">IS3 family transposase</fullName>
    </submittedName>
</protein>
<dbReference type="InterPro" id="IPR025948">
    <property type="entry name" value="HTH-like_dom"/>
</dbReference>
<reference evidence="4" key="1">
    <citation type="journal article" date="2019" name="Int. J. Syst. Evol. Microbiol.">
        <title>The Global Catalogue of Microorganisms (GCM) 10K type strain sequencing project: providing services to taxonomists for standard genome sequencing and annotation.</title>
        <authorList>
            <consortium name="The Broad Institute Genomics Platform"/>
            <consortium name="The Broad Institute Genome Sequencing Center for Infectious Disease"/>
            <person name="Wu L."/>
            <person name="Ma J."/>
        </authorList>
    </citation>
    <scope>NUCLEOTIDE SEQUENCE [LARGE SCALE GENOMIC DNA]</scope>
    <source>
        <strain evidence="4">CCM 7435</strain>
    </source>
</reference>
<dbReference type="Proteomes" id="UP001597299">
    <property type="component" value="Unassembled WGS sequence"/>
</dbReference>
<dbReference type="RefSeq" id="WP_378297313.1">
    <property type="nucleotide sequence ID" value="NZ_JBHUHD010000004.1"/>
</dbReference>
<dbReference type="Pfam" id="PF13683">
    <property type="entry name" value="rve_3"/>
    <property type="match status" value="1"/>
</dbReference>
<evidence type="ECO:0000313" key="4">
    <source>
        <dbReference type="Proteomes" id="UP001597299"/>
    </source>
</evidence>
<dbReference type="NCBIfam" id="NF033516">
    <property type="entry name" value="transpos_IS3"/>
    <property type="match status" value="1"/>
</dbReference>
<evidence type="ECO:0000256" key="1">
    <source>
        <dbReference type="SAM" id="Coils"/>
    </source>
</evidence>
<dbReference type="PANTHER" id="PTHR47515:SF1">
    <property type="entry name" value="BLR2054 PROTEIN"/>
    <property type="match status" value="1"/>
</dbReference>
<comment type="caution">
    <text evidence="3">The sequence shown here is derived from an EMBL/GenBank/DDBJ whole genome shotgun (WGS) entry which is preliminary data.</text>
</comment>
<dbReference type="InterPro" id="IPR001584">
    <property type="entry name" value="Integrase_cat-core"/>
</dbReference>
<sequence length="370" mass="42340">MRRSRFSEEQIISVLKEHEAGMKTADVCRKHGISDATLYKWKARYGGMTASETARLRTLEEENRRLKKLLAEQMLDNAVLKDLLGKKLSSPAARFATVKRVIDDHGYSERRACRLIGVDRSSFQYRREADGDAAVRTRLRELANERRRFGYRRLAILLRREGLRMNLKKVYRLYREERLVVRRRGGRKRALGTRAPAAVPQGANQRWSLDFVSDALNDGRRFRVLNIVDDFTRECLAAVVDTSLSGARVVRELKEVILRRGRPCMIVSDNGTELVSRAVLAFCEETAIEWHYIAPGKPIQNAFVESFNGRLRDECLNEHAFSSLAEARRIIEAWRIDYNTVRPHTSLGGLAPSMFASRSHEDQNPAGPNL</sequence>
<dbReference type="Pfam" id="PF01527">
    <property type="entry name" value="HTH_Tnp_1"/>
    <property type="match status" value="1"/>
</dbReference>
<keyword evidence="1" id="KW-0175">Coiled coil</keyword>
<feature type="coiled-coil region" evidence="1">
    <location>
        <begin position="49"/>
        <end position="76"/>
    </location>
</feature>
<dbReference type="PROSITE" id="PS50994">
    <property type="entry name" value="INTEGRASE"/>
    <property type="match status" value="1"/>
</dbReference>
<evidence type="ECO:0000313" key="3">
    <source>
        <dbReference type="EMBL" id="MFD2143754.1"/>
    </source>
</evidence>
<dbReference type="InterPro" id="IPR009057">
    <property type="entry name" value="Homeodomain-like_sf"/>
</dbReference>
<dbReference type="SUPFAM" id="SSF53098">
    <property type="entry name" value="Ribonuclease H-like"/>
    <property type="match status" value="1"/>
</dbReference>
<accession>A0ABW4Z559</accession>
<dbReference type="PANTHER" id="PTHR47515">
    <property type="entry name" value="LOW CALCIUM RESPONSE LOCUS PROTEIN T"/>
    <property type="match status" value="1"/>
</dbReference>
<dbReference type="SUPFAM" id="SSF46689">
    <property type="entry name" value="Homeodomain-like"/>
    <property type="match status" value="1"/>
</dbReference>
<proteinExistence type="predicted"/>
<dbReference type="InterPro" id="IPR036397">
    <property type="entry name" value="RNaseH_sf"/>
</dbReference>
<feature type="domain" description="Integrase catalytic" evidence="2">
    <location>
        <begin position="196"/>
        <end position="360"/>
    </location>
</feature>
<dbReference type="EMBL" id="JBHUHD010000004">
    <property type="protein sequence ID" value="MFD2143754.1"/>
    <property type="molecule type" value="Genomic_DNA"/>
</dbReference>
<dbReference type="InterPro" id="IPR012337">
    <property type="entry name" value="RNaseH-like_sf"/>
</dbReference>
<evidence type="ECO:0000259" key="2">
    <source>
        <dbReference type="PROSITE" id="PS50994"/>
    </source>
</evidence>
<keyword evidence="4" id="KW-1185">Reference proteome</keyword>
<dbReference type="Pfam" id="PF13276">
    <property type="entry name" value="HTH_21"/>
    <property type="match status" value="1"/>
</dbReference>
<dbReference type="InterPro" id="IPR048020">
    <property type="entry name" value="Transpos_IS3"/>
</dbReference>
<name>A0ABW4Z559_9HYPH</name>
<organism evidence="3 4">
    <name type="scientific">Ancylobacter oerskovii</name>
    <dbReference type="NCBI Taxonomy" id="459519"/>
    <lineage>
        <taxon>Bacteria</taxon>
        <taxon>Pseudomonadati</taxon>
        <taxon>Pseudomonadota</taxon>
        <taxon>Alphaproteobacteria</taxon>
        <taxon>Hyphomicrobiales</taxon>
        <taxon>Xanthobacteraceae</taxon>
        <taxon>Ancylobacter</taxon>
    </lineage>
</organism>